<dbReference type="EMBL" id="PFAM01000018">
    <property type="protein sequence ID" value="PIT95920.1"/>
    <property type="molecule type" value="Genomic_DNA"/>
</dbReference>
<evidence type="ECO:0000313" key="2">
    <source>
        <dbReference type="Proteomes" id="UP000228533"/>
    </source>
</evidence>
<organism evidence="1 2">
    <name type="scientific">Candidatus Falkowbacteria bacterium CG10_big_fil_rev_8_21_14_0_10_37_14</name>
    <dbReference type="NCBI Taxonomy" id="1974561"/>
    <lineage>
        <taxon>Bacteria</taxon>
        <taxon>Candidatus Falkowiibacteriota</taxon>
    </lineage>
</organism>
<sequence>MLELLEKFKALPDNLKNAIGAPEVTTALQNLESKYQVSLAVFIMRVMVKEIEPAEFLSYFTEEMNLGWSSARELAMDLRRSVFFCVADYLGITTNESASSDGGVTAKSETIAIKQIESVAPEVDLIDQAIKNSRLTFSSRSLTERARNVATTYLKGVRSRSASKETLLKAIDAGGLAILPAVADTFLDFLDGQEPVVSPKPAWLSGVTMPLLRDVEYDFSALPQIATINKEKLLAPVSEPMLEMPKRHSSDMVSVKKGPDVNYDFTELKPVIKNDTLIAIEPMTASKTVVQPEVANSKQLINEEKILTPTILEPEPTTPLVDSVQTNYQKSDSGKVLMQDVMARPRVYTPIDELRYFTLKNLRQLSPDPVKATEMIEQKIQAITEEDFGYKVEAVSAWKQSPVNRMYLSVCTQALNEGLPIIKCLVKRRSQETDFLTDAEFEAIIKLNQRLSLRR</sequence>
<dbReference type="Proteomes" id="UP000228533">
    <property type="component" value="Unassembled WGS sequence"/>
</dbReference>
<comment type="caution">
    <text evidence="1">The sequence shown here is derived from an EMBL/GenBank/DDBJ whole genome shotgun (WGS) entry which is preliminary data.</text>
</comment>
<protein>
    <submittedName>
        <fullName evidence="1">Uncharacterized protein</fullName>
    </submittedName>
</protein>
<gene>
    <name evidence="1" type="ORF">COT94_03220</name>
</gene>
<proteinExistence type="predicted"/>
<evidence type="ECO:0000313" key="1">
    <source>
        <dbReference type="EMBL" id="PIT95920.1"/>
    </source>
</evidence>
<reference evidence="2" key="1">
    <citation type="submission" date="2017-09" db="EMBL/GenBank/DDBJ databases">
        <title>Depth-based differentiation of microbial function through sediment-hosted aquifers and enrichment of novel symbionts in the deep terrestrial subsurface.</title>
        <authorList>
            <person name="Probst A.J."/>
            <person name="Ladd B."/>
            <person name="Jarett J.K."/>
            <person name="Geller-Mcgrath D.E."/>
            <person name="Sieber C.M.K."/>
            <person name="Emerson J.B."/>
            <person name="Anantharaman K."/>
            <person name="Thomas B.C."/>
            <person name="Malmstrom R."/>
            <person name="Stieglmeier M."/>
            <person name="Klingl A."/>
            <person name="Woyke T."/>
            <person name="Ryan C.M."/>
            <person name="Banfield J.F."/>
        </authorList>
    </citation>
    <scope>NUCLEOTIDE SEQUENCE [LARGE SCALE GENOMIC DNA]</scope>
</reference>
<dbReference type="AlphaFoldDB" id="A0A2M6WSZ8"/>
<name>A0A2M6WSZ8_9BACT</name>
<accession>A0A2M6WSZ8</accession>